<dbReference type="EMBL" id="JABFUD020000007">
    <property type="protein sequence ID" value="KAI5077250.1"/>
    <property type="molecule type" value="Genomic_DNA"/>
</dbReference>
<dbReference type="Proteomes" id="UP000886520">
    <property type="component" value="Chromosome 7"/>
</dbReference>
<evidence type="ECO:0000313" key="2">
    <source>
        <dbReference type="Proteomes" id="UP000886520"/>
    </source>
</evidence>
<accession>A0A9D4V002</accession>
<protein>
    <submittedName>
        <fullName evidence="1">Uncharacterized protein</fullName>
    </submittedName>
</protein>
<name>A0A9D4V002_ADICA</name>
<reference evidence="1" key="1">
    <citation type="submission" date="2021-01" db="EMBL/GenBank/DDBJ databases">
        <title>Adiantum capillus-veneris genome.</title>
        <authorList>
            <person name="Fang Y."/>
            <person name="Liao Q."/>
        </authorList>
    </citation>
    <scope>NUCLEOTIDE SEQUENCE</scope>
    <source>
        <strain evidence="1">H3</strain>
        <tissue evidence="1">Leaf</tissue>
    </source>
</reference>
<comment type="caution">
    <text evidence="1">The sequence shown here is derived from an EMBL/GenBank/DDBJ whole genome shotgun (WGS) entry which is preliminary data.</text>
</comment>
<gene>
    <name evidence="1" type="ORF">GOP47_0007074</name>
</gene>
<sequence length="216" mass="24950">MYRKSIRFNLMTYFLSKRPGYYSISMHDIVGQLLLLATLQLARVSTLSILRPSKVSRAAESIEYEPGVEYLTFEPAYQASYHRIGEDVDTDAAHTPGKQEYNSLLRGIPVLCEGEPHYGDKDTKAEESRHVYGPWHNWADHMLYACECMKEFNEGSDSSSESYEDYKEKSTQVLSLPRRKHCQDQDSPSPTVFHEKVSLREPKMWIQRWSSAARTL</sequence>
<organism evidence="1 2">
    <name type="scientific">Adiantum capillus-veneris</name>
    <name type="common">Maidenhair fern</name>
    <dbReference type="NCBI Taxonomy" id="13818"/>
    <lineage>
        <taxon>Eukaryota</taxon>
        <taxon>Viridiplantae</taxon>
        <taxon>Streptophyta</taxon>
        <taxon>Embryophyta</taxon>
        <taxon>Tracheophyta</taxon>
        <taxon>Polypodiopsida</taxon>
        <taxon>Polypodiidae</taxon>
        <taxon>Polypodiales</taxon>
        <taxon>Pteridineae</taxon>
        <taxon>Pteridaceae</taxon>
        <taxon>Vittarioideae</taxon>
        <taxon>Adiantum</taxon>
    </lineage>
</organism>
<dbReference type="AlphaFoldDB" id="A0A9D4V002"/>
<proteinExistence type="predicted"/>
<keyword evidence="2" id="KW-1185">Reference proteome</keyword>
<evidence type="ECO:0000313" key="1">
    <source>
        <dbReference type="EMBL" id="KAI5077250.1"/>
    </source>
</evidence>